<dbReference type="EMBL" id="AY714857">
    <property type="protein sequence ID" value="AAU83708.1"/>
    <property type="molecule type" value="Genomic_DNA"/>
</dbReference>
<dbReference type="AlphaFoldDB" id="Q64A69"/>
<accession>Q64A69</accession>
<evidence type="ECO:0000313" key="1">
    <source>
        <dbReference type="EMBL" id="AAU83708.1"/>
    </source>
</evidence>
<proteinExistence type="predicted"/>
<reference evidence="1" key="2">
    <citation type="submission" date="2004-08" db="EMBL/GenBank/DDBJ databases">
        <authorList>
            <person name="Putnam N."/>
            <person name="Detter J.C."/>
            <person name="Richardson P.M."/>
            <person name="Rokhsar D."/>
        </authorList>
    </citation>
    <scope>NUCLEOTIDE SEQUENCE</scope>
</reference>
<protein>
    <submittedName>
        <fullName evidence="1">Uncharacterized protein</fullName>
    </submittedName>
</protein>
<reference evidence="1" key="1">
    <citation type="journal article" date="2004" name="Science">
        <title>Reverse methanogenesis: testing the hypothesis with environmental genomics.</title>
        <authorList>
            <person name="Hallam S.J."/>
            <person name="Putnam N."/>
            <person name="Preston C.M."/>
            <person name="Detter J.C."/>
            <person name="Rokhsar D."/>
            <person name="Richardson P.M."/>
            <person name="DeLong E.F."/>
        </authorList>
    </citation>
    <scope>NUCLEOTIDE SEQUENCE</scope>
</reference>
<organism evidence="1">
    <name type="scientific">Uncultured archaeon GZfos26G2</name>
    <dbReference type="NCBI Taxonomy" id="3386331"/>
    <lineage>
        <taxon>Archaea</taxon>
        <taxon>Methanobacteriati</taxon>
        <taxon>Methanobacteriota</taxon>
        <taxon>Stenosarchaea group</taxon>
        <taxon>Methanomicrobia</taxon>
        <taxon>Candidatus Methanophagales</taxon>
        <taxon>Candidatus Methanophagaceae</taxon>
        <taxon>Candidatus Methanophaga</taxon>
    </lineage>
</organism>
<gene>
    <name evidence="1" type="ORF">GZ33E1_5</name>
</gene>
<sequence length="59" mass="6792">MIGAEETFLSLAFFSSRFFSFIYYRPPITTSIRLIGYKSSSIQVIVSNNQILCFQIEES</sequence>
<name>Q64A69_UNCAG</name>